<comment type="caution">
    <text evidence="2">The sequence shown here is derived from an EMBL/GenBank/DDBJ whole genome shotgun (WGS) entry which is preliminary data.</text>
</comment>
<evidence type="ECO:0000313" key="3">
    <source>
        <dbReference type="Proteomes" id="UP001324427"/>
    </source>
</evidence>
<name>A0AAV9JMQ9_9PEZI</name>
<dbReference type="Proteomes" id="UP001324427">
    <property type="component" value="Unassembled WGS sequence"/>
</dbReference>
<dbReference type="EMBL" id="JAVFHQ010000014">
    <property type="protein sequence ID" value="KAK4546611.1"/>
    <property type="molecule type" value="Genomic_DNA"/>
</dbReference>
<gene>
    <name evidence="2" type="ORF">LTR36_001828</name>
</gene>
<protein>
    <submittedName>
        <fullName evidence="2">Uncharacterized protein</fullName>
    </submittedName>
</protein>
<organism evidence="2 3">
    <name type="scientific">Oleoguttula mirabilis</name>
    <dbReference type="NCBI Taxonomy" id="1507867"/>
    <lineage>
        <taxon>Eukaryota</taxon>
        <taxon>Fungi</taxon>
        <taxon>Dikarya</taxon>
        <taxon>Ascomycota</taxon>
        <taxon>Pezizomycotina</taxon>
        <taxon>Dothideomycetes</taxon>
        <taxon>Dothideomycetidae</taxon>
        <taxon>Mycosphaerellales</taxon>
        <taxon>Teratosphaeriaceae</taxon>
        <taxon>Oleoguttula</taxon>
    </lineage>
</organism>
<accession>A0AAV9JMQ9</accession>
<proteinExistence type="predicted"/>
<keyword evidence="3" id="KW-1185">Reference proteome</keyword>
<sequence length="232" mass="26273">MTGRGDGKLLRPDSNPSVTIGLSLSTSPSTLSASSEEPFNIVVTARILSSPHPERPVTLWTHLSPLHALNTRAFENIKCITDKAKHIEIWPRSWPQYRWDSEDVPHDEDFVTIPPRDQGTFSVRHQVPPDALRGAKVEQGERYRVKLTDKCLGTCWWTFGARDELDGVRLRAWRSSEAEAEEERALDADPELREELERERRDKYGERPVTSGENSGMLAMVPEAGEVEFEVV</sequence>
<reference evidence="2 3" key="1">
    <citation type="submission" date="2021-11" db="EMBL/GenBank/DDBJ databases">
        <title>Black yeast isolated from Biological Soil Crust.</title>
        <authorList>
            <person name="Kurbessoian T."/>
        </authorList>
    </citation>
    <scope>NUCLEOTIDE SEQUENCE [LARGE SCALE GENOMIC DNA]</scope>
    <source>
        <strain evidence="2 3">CCFEE 5522</strain>
    </source>
</reference>
<evidence type="ECO:0000256" key="1">
    <source>
        <dbReference type="SAM" id="MobiDB-lite"/>
    </source>
</evidence>
<feature type="region of interest" description="Disordered" evidence="1">
    <location>
        <begin position="179"/>
        <end position="221"/>
    </location>
</feature>
<feature type="compositionally biased region" description="Basic and acidic residues" evidence="1">
    <location>
        <begin position="179"/>
        <end position="206"/>
    </location>
</feature>
<evidence type="ECO:0000313" key="2">
    <source>
        <dbReference type="EMBL" id="KAK4546611.1"/>
    </source>
</evidence>
<dbReference type="AlphaFoldDB" id="A0AAV9JMQ9"/>